<feature type="domain" description="Pilus assembly protein E-set like" evidence="4">
    <location>
        <begin position="271"/>
        <end position="336"/>
    </location>
</feature>
<dbReference type="InterPro" id="IPR031917">
    <property type="entry name" value="Pilus_assem_C"/>
</dbReference>
<sequence length="844" mass="90229">MLLRLRPLATAAILYCGCAAAQAAPAALESISVMDQAGTLPDDFRDHFFDVPLVVRVEKDGRHLGDARALVSRDNTLSLIDFAASHDSPLPEPERARWLAVLRDPRPLGPCHRDCREGLERLHYSLESSLVSIATREGGASERPRHHALPDGGSRGLILRHQLNVHAGEGADAAGRYALDLQGSLGAWTTVGAYQADRGSEARNGMRHAVQSLYAQRELGDAFVRAGYFLPTYQGVTRQPRGPGSSRHTAIGVMAGSSDSLVVDTRAPSLYPVYVTASREGALEVYRDGALILSQALQPGLQQVDTRRLPGGIYDVELRIIEDGRETSRETALIHKPSHWGDPSRRWRYSAFVGQQRSLFDSAGDPDRGRLAAGAIVNYLAHARAVLGLSAHQVGDHAAVAASVDWHANDWANLYTNAYATRHEGRGLDIHGLLRYRRGTVTASHNRSWQARRSSDDPSPAALPVQERGAGWLQTSAVGVSHRVDDRSHLSGRVSRHQGVSRGVGMDLSFSRRQQLFGTDATWRTSIFERPANLGTGARRDRGVDFTLSLALGEHGRRYSGSLGSRTGTAGGRDLYAAAGVQQTFEAHTLRSLAGQATVDREGLGLSGNARFEHPLVHGDAYAQRTSQEGHVGGGLNLESTIALGAGRLAVIGAAPGGSADTGMIVDVSSDLPDVALRADDSRGGSHVLRPGRNFVPVAAYGSGALQIDFEGRAAPAAAIQPGRLSYHLNKGGVAYGKVDIVSTVTVMGRLQDAGGQPLAGAHIHNHAGRSVAEADGFFTLELSVRSPALQVRHPRVQDCTFVLDGTATRPPHDTWMAGILQCPDNRLTATTVASDASRGDALP</sequence>
<evidence type="ECO:0000313" key="6">
    <source>
        <dbReference type="Proteomes" id="UP000306631"/>
    </source>
</evidence>
<dbReference type="EMBL" id="SRYW01000004">
    <property type="protein sequence ID" value="TGY35449.1"/>
    <property type="molecule type" value="Genomic_DNA"/>
</dbReference>
<dbReference type="Proteomes" id="UP000306631">
    <property type="component" value="Unassembled WGS sequence"/>
</dbReference>
<feature type="domain" description="Pilus assembly protein C-terminal" evidence="3">
    <location>
        <begin position="729"/>
        <end position="806"/>
    </location>
</feature>
<keyword evidence="1 2" id="KW-0732">Signal</keyword>
<feature type="chain" id="PRO_5020897438" description="Pilus assembly protein PapC" evidence="2">
    <location>
        <begin position="24"/>
        <end position="844"/>
    </location>
</feature>
<dbReference type="Pfam" id="PF15976">
    <property type="entry name" value="CooC_C"/>
    <property type="match status" value="1"/>
</dbReference>
<evidence type="ECO:0000256" key="1">
    <source>
        <dbReference type="ARBA" id="ARBA00022729"/>
    </source>
</evidence>
<dbReference type="RefSeq" id="WP_136004130.1">
    <property type="nucleotide sequence ID" value="NZ_SRYW01000004.1"/>
</dbReference>
<name>A0A4S2D234_STEMA</name>
<organism evidence="5 6">
    <name type="scientific">Stenotrophomonas maltophilia</name>
    <name type="common">Pseudomonas maltophilia</name>
    <name type="synonym">Xanthomonas maltophilia</name>
    <dbReference type="NCBI Taxonomy" id="40324"/>
    <lineage>
        <taxon>Bacteria</taxon>
        <taxon>Pseudomonadati</taxon>
        <taxon>Pseudomonadota</taxon>
        <taxon>Gammaproteobacteria</taxon>
        <taxon>Lysobacterales</taxon>
        <taxon>Lysobacteraceae</taxon>
        <taxon>Stenotrophomonas</taxon>
        <taxon>Stenotrophomonas maltophilia group</taxon>
    </lineage>
</organism>
<dbReference type="AlphaFoldDB" id="A0A4S2D234"/>
<reference evidence="5 6" key="1">
    <citation type="submission" date="2019-04" db="EMBL/GenBank/DDBJ databases">
        <title>Microbes associate with the intestines of laboratory mice.</title>
        <authorList>
            <person name="Navarre W."/>
            <person name="Wong E."/>
            <person name="Huang K."/>
            <person name="Tropini C."/>
            <person name="Ng K."/>
            <person name="Yu B."/>
        </authorList>
    </citation>
    <scope>NUCLEOTIDE SEQUENCE [LARGE SCALE GENOMIC DNA]</scope>
    <source>
        <strain evidence="5 6">NM62_B4-13</strain>
    </source>
</reference>
<dbReference type="InterPro" id="IPR032636">
    <property type="entry name" value="Pilus_assem_E-set-like_dom"/>
</dbReference>
<evidence type="ECO:0000259" key="4">
    <source>
        <dbReference type="Pfam" id="PF16967"/>
    </source>
</evidence>
<dbReference type="OrthoDB" id="6730090at2"/>
<accession>A0A4S2D234</accession>
<dbReference type="Pfam" id="PF16967">
    <property type="entry name" value="TcfC"/>
    <property type="match status" value="1"/>
</dbReference>
<evidence type="ECO:0008006" key="7">
    <source>
        <dbReference type="Google" id="ProtNLM"/>
    </source>
</evidence>
<feature type="signal peptide" evidence="2">
    <location>
        <begin position="1"/>
        <end position="23"/>
    </location>
</feature>
<protein>
    <recommendedName>
        <fullName evidence="7">Pilus assembly protein PapC</fullName>
    </recommendedName>
</protein>
<comment type="caution">
    <text evidence="5">The sequence shown here is derived from an EMBL/GenBank/DDBJ whole genome shotgun (WGS) entry which is preliminary data.</text>
</comment>
<proteinExistence type="predicted"/>
<evidence type="ECO:0000259" key="3">
    <source>
        <dbReference type="Pfam" id="PF15976"/>
    </source>
</evidence>
<evidence type="ECO:0000313" key="5">
    <source>
        <dbReference type="EMBL" id="TGY35449.1"/>
    </source>
</evidence>
<gene>
    <name evidence="5" type="ORF">E5352_06970</name>
</gene>
<evidence type="ECO:0000256" key="2">
    <source>
        <dbReference type="SAM" id="SignalP"/>
    </source>
</evidence>